<organism evidence="5 6">
    <name type="scientific">Datura stramonium</name>
    <name type="common">Jimsonweed</name>
    <name type="synonym">Common thornapple</name>
    <dbReference type="NCBI Taxonomy" id="4076"/>
    <lineage>
        <taxon>Eukaryota</taxon>
        <taxon>Viridiplantae</taxon>
        <taxon>Streptophyta</taxon>
        <taxon>Embryophyta</taxon>
        <taxon>Tracheophyta</taxon>
        <taxon>Spermatophyta</taxon>
        <taxon>Magnoliopsida</taxon>
        <taxon>eudicotyledons</taxon>
        <taxon>Gunneridae</taxon>
        <taxon>Pentapetalae</taxon>
        <taxon>asterids</taxon>
        <taxon>lamiids</taxon>
        <taxon>Solanales</taxon>
        <taxon>Solanaceae</taxon>
        <taxon>Solanoideae</taxon>
        <taxon>Datureae</taxon>
        <taxon>Datura</taxon>
    </lineage>
</organism>
<dbReference type="Pfam" id="PF02458">
    <property type="entry name" value="Transferase"/>
    <property type="match status" value="1"/>
</dbReference>
<comment type="similarity">
    <text evidence="1">Belongs to the plant acyltransferase family.</text>
</comment>
<dbReference type="Proteomes" id="UP000823775">
    <property type="component" value="Unassembled WGS sequence"/>
</dbReference>
<evidence type="ECO:0000256" key="3">
    <source>
        <dbReference type="ARBA" id="ARBA00023315"/>
    </source>
</evidence>
<keyword evidence="3" id="KW-0012">Acyltransferase</keyword>
<reference evidence="5 6" key="1">
    <citation type="journal article" date="2021" name="BMC Genomics">
        <title>Datura genome reveals duplications of psychoactive alkaloid biosynthetic genes and high mutation rate following tissue culture.</title>
        <authorList>
            <person name="Rajewski A."/>
            <person name="Carter-House D."/>
            <person name="Stajich J."/>
            <person name="Litt A."/>
        </authorList>
    </citation>
    <scope>NUCLEOTIDE SEQUENCE [LARGE SCALE GENOMIC DNA]</scope>
    <source>
        <strain evidence="5">AR-01</strain>
    </source>
</reference>
<proteinExistence type="inferred from homology"/>
<dbReference type="InterPro" id="IPR036249">
    <property type="entry name" value="Thioredoxin-like_sf"/>
</dbReference>
<keyword evidence="6" id="KW-1185">Reference proteome</keyword>
<sequence length="501" mass="56319">MTYHQPWVGSLKDNATINCDDTGAEFFEVEVNCPMDQVVHRPDLTFPPGLSWRNVDAGGYLSVAQLSRFDCGGIAISVCLTHKVGDARSAFLFLKDWAALTRQYPNGELACPSYYVQDSLMPSLPDGPLDFPVVVEPNTQESIELEKRFFLSESKIRALKALVTADRSSTVQNPTTTEVVSALIYKCAALAGANSSSQMVLVSDLRKTIPPPIPSNSTIGNILTAFSTPIYNLEELQLSKLVADIRKSKYELSTRDNFKENAWVSEMLEYAKKINIGTEDDQSYRQKSSCHDVYRCSSICNMPFQDLDFGWGRPTRATIASAPFSNMIYLMNTQDQSRGIEVFVNLNQQQMSIFEQDKEFLQFASPVDDHVYEDKEQYSEVITLTGDTFNDKINEKDTAWFVKFCVPWCKHCKNLGTLWDDLGKTMEGEDEIEVGQVDCGTDKPVCNKVDIHSYPTFKLFYNGEEVAKYQGPRDIESLKNFALEEAEKAATKAEADDDKEL</sequence>
<evidence type="ECO:0000313" key="5">
    <source>
        <dbReference type="EMBL" id="MCD7460298.1"/>
    </source>
</evidence>
<feature type="domain" description="Thioredoxin" evidence="4">
    <location>
        <begin position="361"/>
        <end position="488"/>
    </location>
</feature>
<protein>
    <submittedName>
        <fullName evidence="5">Protein disulfide-isomerase like 2-2</fullName>
    </submittedName>
</protein>
<dbReference type="InterPro" id="IPR013766">
    <property type="entry name" value="Thioredoxin_domain"/>
</dbReference>
<evidence type="ECO:0000259" key="4">
    <source>
        <dbReference type="PROSITE" id="PS51352"/>
    </source>
</evidence>
<dbReference type="Gene3D" id="3.30.559.10">
    <property type="entry name" value="Chloramphenicol acetyltransferase-like domain"/>
    <property type="match status" value="2"/>
</dbReference>
<dbReference type="PANTHER" id="PTHR31623:SF39">
    <property type="entry name" value="ACYLSUGAR ACYLTRANSFERASE 3-LIKE"/>
    <property type="match status" value="1"/>
</dbReference>
<dbReference type="PROSITE" id="PS51352">
    <property type="entry name" value="THIOREDOXIN_2"/>
    <property type="match status" value="1"/>
</dbReference>
<evidence type="ECO:0000256" key="1">
    <source>
        <dbReference type="ARBA" id="ARBA00009861"/>
    </source>
</evidence>
<dbReference type="Gene3D" id="3.40.30.10">
    <property type="entry name" value="Glutaredoxin"/>
    <property type="match status" value="1"/>
</dbReference>
<comment type="caution">
    <text evidence="5">The sequence shown here is derived from an EMBL/GenBank/DDBJ whole genome shotgun (WGS) entry which is preliminary data.</text>
</comment>
<dbReference type="EMBL" id="JACEIK010000645">
    <property type="protein sequence ID" value="MCD7460298.1"/>
    <property type="molecule type" value="Genomic_DNA"/>
</dbReference>
<evidence type="ECO:0000256" key="2">
    <source>
        <dbReference type="ARBA" id="ARBA00022679"/>
    </source>
</evidence>
<keyword evidence="2" id="KW-0808">Transferase</keyword>
<evidence type="ECO:0000313" key="6">
    <source>
        <dbReference type="Proteomes" id="UP000823775"/>
    </source>
</evidence>
<name>A0ABS8SMW4_DATST</name>
<dbReference type="InterPro" id="IPR023213">
    <property type="entry name" value="CAT-like_dom_sf"/>
</dbReference>
<dbReference type="PANTHER" id="PTHR31623">
    <property type="entry name" value="F21J9.9"/>
    <property type="match status" value="1"/>
</dbReference>
<dbReference type="Pfam" id="PF00085">
    <property type="entry name" value="Thioredoxin"/>
    <property type="match status" value="1"/>
</dbReference>
<dbReference type="SUPFAM" id="SSF52833">
    <property type="entry name" value="Thioredoxin-like"/>
    <property type="match status" value="1"/>
</dbReference>
<gene>
    <name evidence="5" type="primary">PDIL5-1</name>
    <name evidence="5" type="ORF">HAX54_043242</name>
</gene>
<accession>A0ABS8SMW4</accession>